<sequence>MPVSPEQTLANMGCGPVAQLQQCEAADTSQAPQLSAQNVQHNHCQDLSFAEAVEEYNKLVAQNRIEEHELVLRHLHPQPEPEVLSTDTIEKKGHSDKPMSKNLAQKTIIIDLGSESEDEVDEPTGGVSNKTNNTPQHVQPIESGSKSTPAAKPKNGPDDATNPGKRYVRRPRRRGQWWSVSLEDWERLSEREKQKRSEIPAARPSLKRARPSSPALQATDMKKEPDGPQREDYKDNMTVPTRSSTAVTHSRSSNNKKLRRISIDLTED</sequence>
<feature type="compositionally biased region" description="Basic and acidic residues" evidence="1">
    <location>
        <begin position="88"/>
        <end position="99"/>
    </location>
</feature>
<feature type="compositionally biased region" description="Polar residues" evidence="1">
    <location>
        <begin position="126"/>
        <end position="148"/>
    </location>
</feature>
<reference evidence="2 3" key="1">
    <citation type="journal article" date="2023" name="Plant Dis.">
        <title>First Report of Diplodia intermedia Causing Canker and Dieback Diseases on Apple Trees in Canada.</title>
        <authorList>
            <person name="Ellouze W."/>
            <person name="Ilyukhin E."/>
            <person name="Sulman M."/>
            <person name="Ali S."/>
        </authorList>
    </citation>
    <scope>NUCLEOTIDE SEQUENCE [LARGE SCALE GENOMIC DNA]</scope>
    <source>
        <strain evidence="2 3">M45-28</strain>
    </source>
</reference>
<proteinExistence type="predicted"/>
<accession>A0ABR3TXQ7</accession>
<feature type="compositionally biased region" description="Polar residues" evidence="1">
    <location>
        <begin position="238"/>
        <end position="253"/>
    </location>
</feature>
<evidence type="ECO:0000313" key="3">
    <source>
        <dbReference type="Proteomes" id="UP001521184"/>
    </source>
</evidence>
<dbReference type="EMBL" id="JAKEKT020000015">
    <property type="protein sequence ID" value="KAL1646524.1"/>
    <property type="molecule type" value="Genomic_DNA"/>
</dbReference>
<feature type="compositionally biased region" description="Basic and acidic residues" evidence="1">
    <location>
        <begin position="220"/>
        <end position="235"/>
    </location>
</feature>
<name>A0ABR3TXQ7_9PEZI</name>
<organism evidence="2 3">
    <name type="scientific">Diplodia intermedia</name>
    <dbReference type="NCBI Taxonomy" id="856260"/>
    <lineage>
        <taxon>Eukaryota</taxon>
        <taxon>Fungi</taxon>
        <taxon>Dikarya</taxon>
        <taxon>Ascomycota</taxon>
        <taxon>Pezizomycotina</taxon>
        <taxon>Dothideomycetes</taxon>
        <taxon>Dothideomycetes incertae sedis</taxon>
        <taxon>Botryosphaeriales</taxon>
        <taxon>Botryosphaeriaceae</taxon>
        <taxon>Diplodia</taxon>
    </lineage>
</organism>
<evidence type="ECO:0000313" key="2">
    <source>
        <dbReference type="EMBL" id="KAL1646524.1"/>
    </source>
</evidence>
<comment type="caution">
    <text evidence="2">The sequence shown here is derived from an EMBL/GenBank/DDBJ whole genome shotgun (WGS) entry which is preliminary data.</text>
</comment>
<keyword evidence="3" id="KW-1185">Reference proteome</keyword>
<protein>
    <submittedName>
        <fullName evidence="2">Uncharacterized protein</fullName>
    </submittedName>
</protein>
<feature type="region of interest" description="Disordered" evidence="1">
    <location>
        <begin position="73"/>
        <end position="268"/>
    </location>
</feature>
<gene>
    <name evidence="2" type="ORF">SLS58_003110</name>
</gene>
<dbReference type="Proteomes" id="UP001521184">
    <property type="component" value="Unassembled WGS sequence"/>
</dbReference>
<feature type="compositionally biased region" description="Basic residues" evidence="1">
    <location>
        <begin position="166"/>
        <end position="175"/>
    </location>
</feature>
<feature type="compositionally biased region" description="Basic and acidic residues" evidence="1">
    <location>
        <begin position="184"/>
        <end position="198"/>
    </location>
</feature>
<evidence type="ECO:0000256" key="1">
    <source>
        <dbReference type="SAM" id="MobiDB-lite"/>
    </source>
</evidence>